<evidence type="ECO:0000256" key="5">
    <source>
        <dbReference type="SAM" id="SignalP"/>
    </source>
</evidence>
<dbReference type="InterPro" id="IPR001613">
    <property type="entry name" value="Flavin_amine_oxidase"/>
</dbReference>
<dbReference type="InterPro" id="IPR002937">
    <property type="entry name" value="Amino_oxidase"/>
</dbReference>
<feature type="binding site" evidence="4">
    <location>
        <position position="50"/>
    </location>
    <ligand>
        <name>FAD</name>
        <dbReference type="ChEBI" id="CHEBI:57692"/>
    </ligand>
</feature>
<accession>A0A5B8UAI6</accession>
<dbReference type="InterPro" id="IPR036188">
    <property type="entry name" value="FAD/NAD-bd_sf"/>
</dbReference>
<feature type="binding site" evidence="4">
    <location>
        <begin position="69"/>
        <end position="70"/>
    </location>
    <ligand>
        <name>FAD</name>
        <dbReference type="ChEBI" id="CHEBI:57692"/>
    </ligand>
</feature>
<protein>
    <submittedName>
        <fullName evidence="7">FAD-dependent oxidoreductase</fullName>
    </submittedName>
</protein>
<proteinExistence type="inferred from homology"/>
<dbReference type="EMBL" id="CP042430">
    <property type="protein sequence ID" value="QEC49994.1"/>
    <property type="molecule type" value="Genomic_DNA"/>
</dbReference>
<feature type="domain" description="Amine oxidase" evidence="6">
    <location>
        <begin position="49"/>
        <end position="491"/>
    </location>
</feature>
<dbReference type="SUPFAM" id="SSF54373">
    <property type="entry name" value="FAD-linked reductases, C-terminal domain"/>
    <property type="match status" value="1"/>
</dbReference>
<dbReference type="KEGG" id="bsol:FSW04_22100"/>
<feature type="signal peptide" evidence="5">
    <location>
        <begin position="1"/>
        <end position="32"/>
    </location>
</feature>
<dbReference type="RefSeq" id="WP_146922359.1">
    <property type="nucleotide sequence ID" value="NZ_CP042430.1"/>
</dbReference>
<evidence type="ECO:0000313" key="7">
    <source>
        <dbReference type="EMBL" id="QEC49994.1"/>
    </source>
</evidence>
<comment type="similarity">
    <text evidence="2">Belongs to the flavin monoamine oxidase family.</text>
</comment>
<keyword evidence="5" id="KW-0732">Signal</keyword>
<feature type="binding site" evidence="4">
    <location>
        <position position="468"/>
    </location>
    <ligand>
        <name>FAD</name>
        <dbReference type="ChEBI" id="CHEBI:57692"/>
    </ligand>
</feature>
<dbReference type="PANTHER" id="PTHR43563:SF1">
    <property type="entry name" value="AMINE OXIDASE [FLAVIN-CONTAINING] B"/>
    <property type="match status" value="1"/>
</dbReference>
<dbReference type="SUPFAM" id="SSF51905">
    <property type="entry name" value="FAD/NAD(P)-binding domain"/>
    <property type="match status" value="1"/>
</dbReference>
<feature type="binding site" evidence="4">
    <location>
        <position position="276"/>
    </location>
    <ligand>
        <name>FAD</name>
        <dbReference type="ChEBI" id="CHEBI:57692"/>
    </ligand>
</feature>
<evidence type="ECO:0000256" key="1">
    <source>
        <dbReference type="ARBA" id="ARBA00001974"/>
    </source>
</evidence>
<dbReference type="Gene3D" id="3.90.660.10">
    <property type="match status" value="1"/>
</dbReference>
<evidence type="ECO:0000256" key="2">
    <source>
        <dbReference type="ARBA" id="ARBA00005995"/>
    </source>
</evidence>
<dbReference type="OrthoDB" id="337830at2"/>
<sequence>MSTPRVTRRRLLKAGAAGAALTVLDGPTAAFAAARRTRRADVVVIGAGFSGLAAARRLVATGRSVVVLEARDRVGGRTANATIAGGRAITEIGGEFVGPTQDRILALAEAVGVATFPVYNEGSSIFVARGARTTYPASVGIPDDPDVLAALAPLIELDKLAKAVGVRAPWKHPKAAAYDRQTLAQWLAGKVTTPTGRAVVDAVCEAIWGADPEDLSLLYVLLYVAAAGDRATPGSFARLIATGGGAQERRLVGGSVLIAEKVAAKLGSRVVLGAPVRRIVDGRDGVRVVADGITVHARQAIVALPPVLAARIAYAPGLPAAKRTLLRAMTPGSLTKVEAVYPTPFWREAGLSGQGVSDTGLARVPYDNSPPDGSAGVFFSFIGGKQHAAWAALGTAERRAAVLDDFVRFTGDERARTPDEFIEKDWTTETWTRGCPVGHFGGGADAVLARHGAWLRKPVGRVHFAGTETADHWLGYMDGAVRAGERAATEVSAALRRR</sequence>
<keyword evidence="3" id="KW-0560">Oxidoreductase</keyword>
<organism evidence="7 8">
    <name type="scientific">Baekduia soli</name>
    <dbReference type="NCBI Taxonomy" id="496014"/>
    <lineage>
        <taxon>Bacteria</taxon>
        <taxon>Bacillati</taxon>
        <taxon>Actinomycetota</taxon>
        <taxon>Thermoleophilia</taxon>
        <taxon>Solirubrobacterales</taxon>
        <taxon>Baekduiaceae</taxon>
        <taxon>Baekduia</taxon>
    </lineage>
</organism>
<evidence type="ECO:0000313" key="8">
    <source>
        <dbReference type="Proteomes" id="UP000321805"/>
    </source>
</evidence>
<reference evidence="7 8" key="1">
    <citation type="journal article" date="2018" name="J. Microbiol.">
        <title>Baekduia soli gen. nov., sp. nov., a novel bacterium isolated from the soil of Baekdu Mountain and proposal of a novel family name, Baekduiaceae fam. nov.</title>
        <authorList>
            <person name="An D.S."/>
            <person name="Siddiqi M.Z."/>
            <person name="Kim K.H."/>
            <person name="Yu H.S."/>
            <person name="Im W.T."/>
        </authorList>
    </citation>
    <scope>NUCLEOTIDE SEQUENCE [LARGE SCALE GENOMIC DNA]</scope>
    <source>
        <strain evidence="7 8">BR7-21</strain>
    </source>
</reference>
<dbReference type="PROSITE" id="PS51318">
    <property type="entry name" value="TAT"/>
    <property type="match status" value="1"/>
</dbReference>
<keyword evidence="8" id="KW-1185">Reference proteome</keyword>
<feature type="binding site" evidence="4">
    <location>
        <position position="381"/>
    </location>
    <ligand>
        <name>substrate</name>
    </ligand>
</feature>
<evidence type="ECO:0000259" key="6">
    <source>
        <dbReference type="Pfam" id="PF01593"/>
    </source>
</evidence>
<comment type="cofactor">
    <cofactor evidence="1">
        <name>FAD</name>
        <dbReference type="ChEBI" id="CHEBI:57692"/>
    </cofactor>
</comment>
<dbReference type="Pfam" id="PF01593">
    <property type="entry name" value="Amino_oxidase"/>
    <property type="match status" value="1"/>
</dbReference>
<dbReference type="GO" id="GO:0016491">
    <property type="term" value="F:oxidoreductase activity"/>
    <property type="evidence" value="ECO:0007669"/>
    <property type="project" value="UniProtKB-KW"/>
</dbReference>
<feature type="chain" id="PRO_5022664895" evidence="5">
    <location>
        <begin position="33"/>
        <end position="498"/>
    </location>
</feature>
<name>A0A5B8UAI6_9ACTN</name>
<dbReference type="Proteomes" id="UP000321805">
    <property type="component" value="Chromosome"/>
</dbReference>
<dbReference type="AlphaFoldDB" id="A0A5B8UAI6"/>
<evidence type="ECO:0000256" key="4">
    <source>
        <dbReference type="PIRSR" id="PIRSR601613-1"/>
    </source>
</evidence>
<dbReference type="Gene3D" id="1.10.405.10">
    <property type="entry name" value="Guanine Nucleotide Dissociation Inhibitor, domain 1"/>
    <property type="match status" value="1"/>
</dbReference>
<dbReference type="Gene3D" id="3.50.50.60">
    <property type="entry name" value="FAD/NAD(P)-binding domain"/>
    <property type="match status" value="1"/>
</dbReference>
<dbReference type="InterPro" id="IPR050703">
    <property type="entry name" value="Flavin_MAO"/>
</dbReference>
<gene>
    <name evidence="7" type="ORF">FSW04_22100</name>
</gene>
<dbReference type="InterPro" id="IPR006311">
    <property type="entry name" value="TAT_signal"/>
</dbReference>
<evidence type="ECO:0000256" key="3">
    <source>
        <dbReference type="ARBA" id="ARBA00023002"/>
    </source>
</evidence>
<dbReference type="PANTHER" id="PTHR43563">
    <property type="entry name" value="AMINE OXIDASE"/>
    <property type="match status" value="1"/>
</dbReference>
<dbReference type="PRINTS" id="PR00757">
    <property type="entry name" value="AMINEOXDASEF"/>
</dbReference>